<dbReference type="SUPFAM" id="SSF51735">
    <property type="entry name" value="NAD(P)-binding Rossmann-fold domains"/>
    <property type="match status" value="1"/>
</dbReference>
<dbReference type="RefSeq" id="WP_318596775.1">
    <property type="nucleotide sequence ID" value="NZ_JAWSTH010000018.1"/>
</dbReference>
<evidence type="ECO:0000256" key="3">
    <source>
        <dbReference type="ARBA" id="ARBA00023002"/>
    </source>
</evidence>
<dbReference type="InterPro" id="IPR013328">
    <property type="entry name" value="6PGD_dom2"/>
</dbReference>
<dbReference type="PANTHER" id="PTHR21708">
    <property type="entry name" value="PROBABLE 2-DEHYDROPANTOATE 2-REDUCTASE"/>
    <property type="match status" value="1"/>
</dbReference>
<keyword evidence="3 4" id="KW-0560">Oxidoreductase</keyword>
<dbReference type="InterPro" id="IPR013332">
    <property type="entry name" value="KPR_N"/>
</dbReference>
<evidence type="ECO:0000256" key="4">
    <source>
        <dbReference type="RuleBase" id="RU362068"/>
    </source>
</evidence>
<comment type="pathway">
    <text evidence="4">Cofactor biosynthesis; (R)-pantothenate biosynthesis; (R)-pantoate from 3-methyl-2-oxobutanoate: step 2/2.</text>
</comment>
<evidence type="ECO:0000259" key="5">
    <source>
        <dbReference type="Pfam" id="PF02558"/>
    </source>
</evidence>
<evidence type="ECO:0000313" key="7">
    <source>
        <dbReference type="EMBL" id="MDW5594506.1"/>
    </source>
</evidence>
<reference evidence="7 8" key="2">
    <citation type="submission" date="2023-10" db="EMBL/GenBank/DDBJ databases">
        <authorList>
            <person name="Han X.F."/>
        </authorList>
    </citation>
    <scope>NUCLEOTIDE SEQUENCE [LARGE SCALE GENOMIC DNA]</scope>
    <source>
        <strain evidence="7 8">KCTC 39840</strain>
    </source>
</reference>
<dbReference type="PANTHER" id="PTHR21708:SF26">
    <property type="entry name" value="2-DEHYDROPANTOATE 2-REDUCTASE"/>
    <property type="match status" value="1"/>
</dbReference>
<keyword evidence="4" id="KW-0566">Pantothenate biosynthesis</keyword>
<dbReference type="InterPro" id="IPR013752">
    <property type="entry name" value="KPA_reductase"/>
</dbReference>
<dbReference type="InterPro" id="IPR008927">
    <property type="entry name" value="6-PGluconate_DH-like_C_sf"/>
</dbReference>
<dbReference type="Pfam" id="PF02558">
    <property type="entry name" value="ApbA"/>
    <property type="match status" value="1"/>
</dbReference>
<gene>
    <name evidence="7" type="ORF">R7226_09175</name>
</gene>
<comment type="caution">
    <text evidence="7">The sequence shown here is derived from an EMBL/GenBank/DDBJ whole genome shotgun (WGS) entry which is preliminary data.</text>
</comment>
<proteinExistence type="inferred from homology"/>
<name>A0ABU4HMH5_9ACTN</name>
<sequence length="339" mass="36341">MAVPRIAVVGTGANGAAIGADMVRAGHDVTFVEQWPAHVEAMRAGGLLVRSPDGTEVRTEVNAIHLCEVAMLREPFDVVFFGVKAYDTRWACELIKPLIADDGLVVGLQNGMTIDDVASIVGPRRTLGAVIEIAGNMFEPGIVNRQTGRDGTWFCVGAYDDAARGREEEVATLMRHAGTTDVTDDIRSAKWMKLVANAAEMVPSAILDVPLVDALNVPGMRAVMDAAGTEALEAALALGCRIVPMFGQEGIELLPPERYAAALLDAVLAGWSLEDTRVAVLQDWMKGRRAEGEEINGHVVEVLRRVGRDAPVNALLIDIARRIEAGELETGLDNAELML</sequence>
<keyword evidence="2 4" id="KW-0521">NADP</keyword>
<reference evidence="8" key="1">
    <citation type="submission" date="2023-07" db="EMBL/GenBank/DDBJ databases">
        <title>Conexibacter stalactiti sp. nov., isolated from stalactites in a lava cave and emended description of the genus Conexibacter.</title>
        <authorList>
            <person name="Lee S.D."/>
        </authorList>
    </citation>
    <scope>NUCLEOTIDE SEQUENCE [LARGE SCALE GENOMIC DNA]</scope>
    <source>
        <strain evidence="8">KCTC 39840</strain>
    </source>
</reference>
<dbReference type="Gene3D" id="1.10.1040.10">
    <property type="entry name" value="N-(1-d-carboxylethyl)-l-norvaline Dehydrogenase, domain 2"/>
    <property type="match status" value="1"/>
</dbReference>
<dbReference type="Pfam" id="PF08546">
    <property type="entry name" value="ApbA_C"/>
    <property type="match status" value="1"/>
</dbReference>
<comment type="function">
    <text evidence="4">Catalyzes the NADPH-dependent reduction of ketopantoate into pantoic acid.</text>
</comment>
<organism evidence="7 8">
    <name type="scientific">Conexibacter stalactiti</name>
    <dbReference type="NCBI Taxonomy" id="1940611"/>
    <lineage>
        <taxon>Bacteria</taxon>
        <taxon>Bacillati</taxon>
        <taxon>Actinomycetota</taxon>
        <taxon>Thermoleophilia</taxon>
        <taxon>Solirubrobacterales</taxon>
        <taxon>Conexibacteraceae</taxon>
        <taxon>Conexibacter</taxon>
    </lineage>
</organism>
<evidence type="ECO:0000256" key="2">
    <source>
        <dbReference type="ARBA" id="ARBA00022857"/>
    </source>
</evidence>
<dbReference type="InterPro" id="IPR003710">
    <property type="entry name" value="ApbA"/>
</dbReference>
<dbReference type="InterPro" id="IPR051402">
    <property type="entry name" value="KPR-Related"/>
</dbReference>
<accession>A0ABU4HMH5</accession>
<dbReference type="Proteomes" id="UP001284601">
    <property type="component" value="Unassembled WGS sequence"/>
</dbReference>
<dbReference type="NCBIfam" id="TIGR00745">
    <property type="entry name" value="apbA_panE"/>
    <property type="match status" value="1"/>
</dbReference>
<dbReference type="EC" id="1.1.1.169" evidence="4"/>
<dbReference type="GO" id="GO:0008677">
    <property type="term" value="F:2-dehydropantoate 2-reductase activity"/>
    <property type="evidence" value="ECO:0007669"/>
    <property type="project" value="UniProtKB-EC"/>
</dbReference>
<evidence type="ECO:0000256" key="1">
    <source>
        <dbReference type="ARBA" id="ARBA00007870"/>
    </source>
</evidence>
<keyword evidence="8" id="KW-1185">Reference proteome</keyword>
<dbReference type="Gene3D" id="3.40.50.720">
    <property type="entry name" value="NAD(P)-binding Rossmann-like Domain"/>
    <property type="match status" value="1"/>
</dbReference>
<evidence type="ECO:0000259" key="6">
    <source>
        <dbReference type="Pfam" id="PF08546"/>
    </source>
</evidence>
<protein>
    <recommendedName>
        <fullName evidence="4">2-dehydropantoate 2-reductase</fullName>
        <ecNumber evidence="4">1.1.1.169</ecNumber>
    </recommendedName>
    <alternativeName>
        <fullName evidence="4">Ketopantoate reductase</fullName>
    </alternativeName>
</protein>
<feature type="domain" description="Ketopantoate reductase N-terminal" evidence="5">
    <location>
        <begin position="6"/>
        <end position="154"/>
    </location>
</feature>
<dbReference type="EMBL" id="JAWSTH010000018">
    <property type="protein sequence ID" value="MDW5594506.1"/>
    <property type="molecule type" value="Genomic_DNA"/>
</dbReference>
<evidence type="ECO:0000313" key="8">
    <source>
        <dbReference type="Proteomes" id="UP001284601"/>
    </source>
</evidence>
<feature type="domain" description="Ketopantoate reductase C-terminal" evidence="6">
    <location>
        <begin position="185"/>
        <end position="324"/>
    </location>
</feature>
<comment type="catalytic activity">
    <reaction evidence="4">
        <text>(R)-pantoate + NADP(+) = 2-dehydropantoate + NADPH + H(+)</text>
        <dbReference type="Rhea" id="RHEA:16233"/>
        <dbReference type="ChEBI" id="CHEBI:11561"/>
        <dbReference type="ChEBI" id="CHEBI:15378"/>
        <dbReference type="ChEBI" id="CHEBI:15980"/>
        <dbReference type="ChEBI" id="CHEBI:57783"/>
        <dbReference type="ChEBI" id="CHEBI:58349"/>
        <dbReference type="EC" id="1.1.1.169"/>
    </reaction>
</comment>
<dbReference type="InterPro" id="IPR036291">
    <property type="entry name" value="NAD(P)-bd_dom_sf"/>
</dbReference>
<comment type="similarity">
    <text evidence="1 4">Belongs to the ketopantoate reductase family.</text>
</comment>
<dbReference type="SUPFAM" id="SSF48179">
    <property type="entry name" value="6-phosphogluconate dehydrogenase C-terminal domain-like"/>
    <property type="match status" value="1"/>
</dbReference>